<dbReference type="AlphaFoldDB" id="A0A371X3J1"/>
<dbReference type="PANTHER" id="PTHR36448:SF2">
    <property type="entry name" value="CUPIN TYPE-1 DOMAIN-CONTAINING PROTEIN"/>
    <property type="match status" value="1"/>
</dbReference>
<dbReference type="OrthoDB" id="9791759at2"/>
<evidence type="ECO:0000313" key="2">
    <source>
        <dbReference type="Proteomes" id="UP000264310"/>
    </source>
</evidence>
<reference evidence="1 2" key="1">
    <citation type="submission" date="2018-08" db="EMBL/GenBank/DDBJ databases">
        <title>Fulvimarina sp. 85, whole genome shotgun sequence.</title>
        <authorList>
            <person name="Tuo L."/>
        </authorList>
    </citation>
    <scope>NUCLEOTIDE SEQUENCE [LARGE SCALE GENOMIC DNA]</scope>
    <source>
        <strain evidence="1 2">85</strain>
    </source>
</reference>
<protein>
    <recommendedName>
        <fullName evidence="3">Cupin domain-containing protein</fullName>
    </recommendedName>
</protein>
<evidence type="ECO:0000313" key="1">
    <source>
        <dbReference type="EMBL" id="RFC63801.1"/>
    </source>
</evidence>
<proteinExistence type="predicted"/>
<dbReference type="PANTHER" id="PTHR36448">
    <property type="entry name" value="BLR7373 PROTEIN"/>
    <property type="match status" value="1"/>
</dbReference>
<dbReference type="Proteomes" id="UP000264310">
    <property type="component" value="Unassembled WGS sequence"/>
</dbReference>
<dbReference type="EMBL" id="QURL01000004">
    <property type="protein sequence ID" value="RFC63801.1"/>
    <property type="molecule type" value="Genomic_DNA"/>
</dbReference>
<evidence type="ECO:0008006" key="3">
    <source>
        <dbReference type="Google" id="ProtNLM"/>
    </source>
</evidence>
<comment type="caution">
    <text evidence="1">The sequence shown here is derived from an EMBL/GenBank/DDBJ whole genome shotgun (WGS) entry which is preliminary data.</text>
</comment>
<dbReference type="InterPro" id="IPR014710">
    <property type="entry name" value="RmlC-like_jellyroll"/>
</dbReference>
<dbReference type="InterPro" id="IPR011051">
    <property type="entry name" value="RmlC_Cupin_sf"/>
</dbReference>
<dbReference type="PIRSF" id="PIRSF019307">
    <property type="entry name" value="UCP019307"/>
    <property type="match status" value="1"/>
</dbReference>
<organism evidence="1 2">
    <name type="scientific">Fulvimarina endophytica</name>
    <dbReference type="NCBI Taxonomy" id="2293836"/>
    <lineage>
        <taxon>Bacteria</taxon>
        <taxon>Pseudomonadati</taxon>
        <taxon>Pseudomonadota</taxon>
        <taxon>Alphaproteobacteria</taxon>
        <taxon>Hyphomicrobiales</taxon>
        <taxon>Aurantimonadaceae</taxon>
        <taxon>Fulvimarina</taxon>
    </lineage>
</organism>
<sequence>MGGIPNSDLPLIIAPGAIAAGKAQSATVERLFERNGWQGTWTYTVFDYWHFHLEGHEVLACVGGRARIGFGGEEKEGGLVVEMTPGDTVIVPAGVGHRRLEATGGFQVVGAYPPGQNGAISREGAIAIEVARRRIAALALPGSDPVGEERTGLLAAWN</sequence>
<dbReference type="InterPro" id="IPR047121">
    <property type="entry name" value="YjiB-like"/>
</dbReference>
<accession>A0A371X3J1</accession>
<name>A0A371X3J1_9HYPH</name>
<keyword evidence="2" id="KW-1185">Reference proteome</keyword>
<dbReference type="InterPro" id="IPR014500">
    <property type="entry name" value="UCP019307_cupin"/>
</dbReference>
<dbReference type="Gene3D" id="2.60.120.10">
    <property type="entry name" value="Jelly Rolls"/>
    <property type="match status" value="1"/>
</dbReference>
<dbReference type="SUPFAM" id="SSF51182">
    <property type="entry name" value="RmlC-like cupins"/>
    <property type="match status" value="1"/>
</dbReference>
<gene>
    <name evidence="1" type="ORF">DYI37_11910</name>
</gene>
<dbReference type="CDD" id="cd02219">
    <property type="entry name" value="cupin_YjlB-like"/>
    <property type="match status" value="1"/>
</dbReference>